<sequence>MGRQHAAADTADAAKDVRVTPAPWPTASVMRDRTRVSRERLRKTNKEKEKSSRRSTSFPFTMESLFIRYMSPGAQYGVAEKTMVDTISGFVIDLDRCRGKAHTN</sequence>
<feature type="region of interest" description="Disordered" evidence="1">
    <location>
        <begin position="1"/>
        <end position="56"/>
    </location>
</feature>
<feature type="compositionally biased region" description="Basic and acidic residues" evidence="1">
    <location>
        <begin position="30"/>
        <end position="52"/>
    </location>
</feature>
<dbReference type="EMBL" id="AM920433">
    <property type="protein sequence ID" value="CAP94636.1"/>
    <property type="molecule type" value="Genomic_DNA"/>
</dbReference>
<reference evidence="2 3" key="1">
    <citation type="journal article" date="2008" name="Nat. Biotechnol.">
        <title>Genome sequencing and analysis of the filamentous fungus Penicillium chrysogenum.</title>
        <authorList>
            <person name="van den Berg M.A."/>
            <person name="Albang R."/>
            <person name="Albermann K."/>
            <person name="Badger J.H."/>
            <person name="Daran J.-M."/>
            <person name="Driessen A.J.M."/>
            <person name="Garcia-Estrada C."/>
            <person name="Fedorova N.D."/>
            <person name="Harris D.M."/>
            <person name="Heijne W.H.M."/>
            <person name="Joardar V.S."/>
            <person name="Kiel J.A.K.W."/>
            <person name="Kovalchuk A."/>
            <person name="Martin J.F."/>
            <person name="Nierman W.C."/>
            <person name="Nijland J.G."/>
            <person name="Pronk J.T."/>
            <person name="Roubos J.A."/>
            <person name="van der Klei I.J."/>
            <person name="van Peij N.N.M.E."/>
            <person name="Veenhuis M."/>
            <person name="von Doehren H."/>
            <person name="Wagner C."/>
            <person name="Wortman J.R."/>
            <person name="Bovenberg R.A.L."/>
        </authorList>
    </citation>
    <scope>NUCLEOTIDE SEQUENCE [LARGE SCALE GENOMIC DNA]</scope>
    <source>
        <strain evidence="3">ATCC 28089 / DSM 1075 / NRRL 1951 / Wisconsin 54-1255</strain>
    </source>
</reference>
<dbReference type="AlphaFoldDB" id="B6HBH6"/>
<gene>
    <name evidence="2" type="ORF">Pc18g04120</name>
    <name evidence="2" type="ORF">PCH_Pc18g04120</name>
</gene>
<protein>
    <submittedName>
        <fullName evidence="2">Uncharacterized protein</fullName>
    </submittedName>
</protein>
<evidence type="ECO:0000313" key="2">
    <source>
        <dbReference type="EMBL" id="CAP94636.1"/>
    </source>
</evidence>
<dbReference type="Proteomes" id="UP000000724">
    <property type="component" value="Contig Pc00c18"/>
</dbReference>
<proteinExistence type="predicted"/>
<accession>B6HBH6</accession>
<evidence type="ECO:0000313" key="3">
    <source>
        <dbReference type="Proteomes" id="UP000000724"/>
    </source>
</evidence>
<organism evidence="2 3">
    <name type="scientific">Penicillium rubens (strain ATCC 28089 / DSM 1075 / NRRL 1951 / Wisconsin 54-1255)</name>
    <name type="common">Penicillium chrysogenum</name>
    <dbReference type="NCBI Taxonomy" id="500485"/>
    <lineage>
        <taxon>Eukaryota</taxon>
        <taxon>Fungi</taxon>
        <taxon>Dikarya</taxon>
        <taxon>Ascomycota</taxon>
        <taxon>Pezizomycotina</taxon>
        <taxon>Eurotiomycetes</taxon>
        <taxon>Eurotiomycetidae</taxon>
        <taxon>Eurotiales</taxon>
        <taxon>Aspergillaceae</taxon>
        <taxon>Penicillium</taxon>
        <taxon>Penicillium chrysogenum species complex</taxon>
    </lineage>
</organism>
<evidence type="ECO:0000256" key="1">
    <source>
        <dbReference type="SAM" id="MobiDB-lite"/>
    </source>
</evidence>
<keyword evidence="3" id="KW-1185">Reference proteome</keyword>
<dbReference type="VEuPathDB" id="FungiDB:PCH_Pc18g04120"/>
<dbReference type="HOGENOM" id="CLU_2250956_0_0_1"/>
<name>B6HBH6_PENRW</name>